<gene>
    <name evidence="1" type="ORF">CRT60_00975</name>
</gene>
<evidence type="ECO:0000313" key="2">
    <source>
        <dbReference type="Proteomes" id="UP000225379"/>
    </source>
</evidence>
<comment type="caution">
    <text evidence="1">The sequence shown here is derived from an EMBL/GenBank/DDBJ whole genome shotgun (WGS) entry which is preliminary data.</text>
</comment>
<protein>
    <submittedName>
        <fullName evidence="1">Uncharacterized protein</fullName>
    </submittedName>
</protein>
<dbReference type="Proteomes" id="UP000225379">
    <property type="component" value="Unassembled WGS sequence"/>
</dbReference>
<keyword evidence="2" id="KW-1185">Reference proteome</keyword>
<dbReference type="RefSeq" id="WP_098734589.1">
    <property type="nucleotide sequence ID" value="NZ_PDKW01000036.1"/>
</dbReference>
<organism evidence="1 2">
    <name type="scientific">Azospirillum palustre</name>
    <dbReference type="NCBI Taxonomy" id="2044885"/>
    <lineage>
        <taxon>Bacteria</taxon>
        <taxon>Pseudomonadati</taxon>
        <taxon>Pseudomonadota</taxon>
        <taxon>Alphaproteobacteria</taxon>
        <taxon>Rhodospirillales</taxon>
        <taxon>Azospirillaceae</taxon>
        <taxon>Azospirillum</taxon>
    </lineage>
</organism>
<proteinExistence type="predicted"/>
<reference evidence="2" key="1">
    <citation type="submission" date="2017-10" db="EMBL/GenBank/DDBJ databases">
        <authorList>
            <person name="Kravchenko I.K."/>
            <person name="Grouzdev D.S."/>
        </authorList>
    </citation>
    <scope>NUCLEOTIDE SEQUENCE [LARGE SCALE GENOMIC DNA]</scope>
    <source>
        <strain evidence="2">B2</strain>
    </source>
</reference>
<name>A0A2B8BPS4_9PROT</name>
<evidence type="ECO:0000313" key="1">
    <source>
        <dbReference type="EMBL" id="PGH59237.1"/>
    </source>
</evidence>
<dbReference type="AlphaFoldDB" id="A0A2B8BPS4"/>
<accession>A0A2B8BPS4</accession>
<dbReference type="EMBL" id="PDKW01000036">
    <property type="protein sequence ID" value="PGH59237.1"/>
    <property type="molecule type" value="Genomic_DNA"/>
</dbReference>
<sequence length="126" mass="14015">MKSKTVGAVDNHQDRLSRDLAVAIRRGMAYEGIRLTIDQVHTALRDEVDLIRAIEQHSLAHPAAMLSIRLAIQKAIDAGVIEARVGMPSFWTRIGWAVMDVFRSPEPSGTFAVANTVIVPNRAWWN</sequence>